<evidence type="ECO:0000256" key="3">
    <source>
        <dbReference type="ARBA" id="ARBA00023125"/>
    </source>
</evidence>
<dbReference type="GO" id="GO:0000981">
    <property type="term" value="F:DNA-binding transcription factor activity, RNA polymerase II-specific"/>
    <property type="evidence" value="ECO:0007669"/>
    <property type="project" value="TreeGrafter"/>
</dbReference>
<evidence type="ECO:0000313" key="8">
    <source>
        <dbReference type="EMBL" id="KAK1273237.1"/>
    </source>
</evidence>
<dbReference type="PROSITE" id="PS50066">
    <property type="entry name" value="MADS_BOX_2"/>
    <property type="match status" value="1"/>
</dbReference>
<sequence>MKKIEKYKALQVCFSKRRQGVFKKASELSLLCGAHIAVIVFSPGSKPYVYAQPSLHTITNTITTPSSSSNPTPPSSLPTHQ</sequence>
<keyword evidence="9" id="KW-1185">Reference proteome</keyword>
<keyword evidence="2" id="KW-0805">Transcription regulation</keyword>
<dbReference type="GO" id="GO:0000978">
    <property type="term" value="F:RNA polymerase II cis-regulatory region sequence-specific DNA binding"/>
    <property type="evidence" value="ECO:0007669"/>
    <property type="project" value="TreeGrafter"/>
</dbReference>
<name>A0AAV9B9U9_ACOGR</name>
<dbReference type="InterPro" id="IPR036879">
    <property type="entry name" value="TF_MADSbox_sf"/>
</dbReference>
<evidence type="ECO:0000256" key="5">
    <source>
        <dbReference type="ARBA" id="ARBA00023242"/>
    </source>
</evidence>
<reference evidence="8" key="2">
    <citation type="submission" date="2023-06" db="EMBL/GenBank/DDBJ databases">
        <authorList>
            <person name="Ma L."/>
            <person name="Liu K.-W."/>
            <person name="Li Z."/>
            <person name="Hsiao Y.-Y."/>
            <person name="Qi Y."/>
            <person name="Fu T."/>
            <person name="Tang G."/>
            <person name="Zhang D."/>
            <person name="Sun W.-H."/>
            <person name="Liu D.-K."/>
            <person name="Li Y."/>
            <person name="Chen G.-Z."/>
            <person name="Liu X.-D."/>
            <person name="Liao X.-Y."/>
            <person name="Jiang Y.-T."/>
            <person name="Yu X."/>
            <person name="Hao Y."/>
            <person name="Huang J."/>
            <person name="Zhao X.-W."/>
            <person name="Ke S."/>
            <person name="Chen Y.-Y."/>
            <person name="Wu W.-L."/>
            <person name="Hsu J.-L."/>
            <person name="Lin Y.-F."/>
            <person name="Huang M.-D."/>
            <person name="Li C.-Y."/>
            <person name="Huang L."/>
            <person name="Wang Z.-W."/>
            <person name="Zhao X."/>
            <person name="Zhong W.-Y."/>
            <person name="Peng D.-H."/>
            <person name="Ahmad S."/>
            <person name="Lan S."/>
            <person name="Zhang J.-S."/>
            <person name="Tsai W.-C."/>
            <person name="Van De Peer Y."/>
            <person name="Liu Z.-J."/>
        </authorList>
    </citation>
    <scope>NUCLEOTIDE SEQUENCE</scope>
    <source>
        <strain evidence="8">SCP</strain>
        <tissue evidence="8">Leaves</tissue>
    </source>
</reference>
<dbReference type="Pfam" id="PF00319">
    <property type="entry name" value="SRF-TF"/>
    <property type="match status" value="1"/>
</dbReference>
<evidence type="ECO:0000256" key="6">
    <source>
        <dbReference type="SAM" id="MobiDB-lite"/>
    </source>
</evidence>
<comment type="subcellular location">
    <subcellularLocation>
        <location evidence="1">Nucleus</location>
    </subcellularLocation>
</comment>
<dbReference type="GO" id="GO:0005634">
    <property type="term" value="C:nucleus"/>
    <property type="evidence" value="ECO:0007669"/>
    <property type="project" value="UniProtKB-SubCell"/>
</dbReference>
<evidence type="ECO:0000259" key="7">
    <source>
        <dbReference type="PROSITE" id="PS50066"/>
    </source>
</evidence>
<dbReference type="PANTHER" id="PTHR11945:SF629">
    <property type="entry name" value="OS02G0164450 PROTEIN"/>
    <property type="match status" value="1"/>
</dbReference>
<dbReference type="GO" id="GO:0046983">
    <property type="term" value="F:protein dimerization activity"/>
    <property type="evidence" value="ECO:0007669"/>
    <property type="project" value="InterPro"/>
</dbReference>
<dbReference type="SUPFAM" id="SSF55455">
    <property type="entry name" value="SRF-like"/>
    <property type="match status" value="1"/>
</dbReference>
<dbReference type="EMBL" id="JAUJYN010000004">
    <property type="protein sequence ID" value="KAK1273237.1"/>
    <property type="molecule type" value="Genomic_DNA"/>
</dbReference>
<organism evidence="8 9">
    <name type="scientific">Acorus gramineus</name>
    <name type="common">Dwarf sweet flag</name>
    <dbReference type="NCBI Taxonomy" id="55184"/>
    <lineage>
        <taxon>Eukaryota</taxon>
        <taxon>Viridiplantae</taxon>
        <taxon>Streptophyta</taxon>
        <taxon>Embryophyta</taxon>
        <taxon>Tracheophyta</taxon>
        <taxon>Spermatophyta</taxon>
        <taxon>Magnoliopsida</taxon>
        <taxon>Liliopsida</taxon>
        <taxon>Acoraceae</taxon>
        <taxon>Acorus</taxon>
    </lineage>
</organism>
<dbReference type="PRINTS" id="PR00404">
    <property type="entry name" value="MADSDOMAIN"/>
</dbReference>
<dbReference type="Gene3D" id="3.40.1810.10">
    <property type="entry name" value="Transcription factor, MADS-box"/>
    <property type="match status" value="1"/>
</dbReference>
<feature type="domain" description="MADS-box" evidence="7">
    <location>
        <begin position="1"/>
        <end position="54"/>
    </location>
</feature>
<protein>
    <submittedName>
        <fullName evidence="8">Agamous-like MADS-box protein AGL61</fullName>
    </submittedName>
</protein>
<reference evidence="8" key="1">
    <citation type="journal article" date="2023" name="Nat. Commun.">
        <title>Diploid and tetraploid genomes of Acorus and the evolution of monocots.</title>
        <authorList>
            <person name="Ma L."/>
            <person name="Liu K.W."/>
            <person name="Li Z."/>
            <person name="Hsiao Y.Y."/>
            <person name="Qi Y."/>
            <person name="Fu T."/>
            <person name="Tang G.D."/>
            <person name="Zhang D."/>
            <person name="Sun W.H."/>
            <person name="Liu D.K."/>
            <person name="Li Y."/>
            <person name="Chen G.Z."/>
            <person name="Liu X.D."/>
            <person name="Liao X.Y."/>
            <person name="Jiang Y.T."/>
            <person name="Yu X."/>
            <person name="Hao Y."/>
            <person name="Huang J."/>
            <person name="Zhao X.W."/>
            <person name="Ke S."/>
            <person name="Chen Y.Y."/>
            <person name="Wu W.L."/>
            <person name="Hsu J.L."/>
            <person name="Lin Y.F."/>
            <person name="Huang M.D."/>
            <person name="Li C.Y."/>
            <person name="Huang L."/>
            <person name="Wang Z.W."/>
            <person name="Zhao X."/>
            <person name="Zhong W.Y."/>
            <person name="Peng D.H."/>
            <person name="Ahmad S."/>
            <person name="Lan S."/>
            <person name="Zhang J.S."/>
            <person name="Tsai W.C."/>
            <person name="Van de Peer Y."/>
            <person name="Liu Z.J."/>
        </authorList>
    </citation>
    <scope>NUCLEOTIDE SEQUENCE</scope>
    <source>
        <strain evidence="8">SCP</strain>
    </source>
</reference>
<proteinExistence type="predicted"/>
<keyword evidence="4" id="KW-0804">Transcription</keyword>
<dbReference type="CDD" id="cd00120">
    <property type="entry name" value="MADS"/>
    <property type="match status" value="1"/>
</dbReference>
<dbReference type="Proteomes" id="UP001179952">
    <property type="component" value="Unassembled WGS sequence"/>
</dbReference>
<dbReference type="FunFam" id="3.40.1810.10:FF:000006">
    <property type="entry name" value="Agamous-like MADS-box protein AGL62"/>
    <property type="match status" value="1"/>
</dbReference>
<dbReference type="SMART" id="SM00432">
    <property type="entry name" value="MADS"/>
    <property type="match status" value="1"/>
</dbReference>
<accession>A0AAV9B9U9</accession>
<dbReference type="PANTHER" id="PTHR11945">
    <property type="entry name" value="MADS BOX PROTEIN"/>
    <property type="match status" value="1"/>
</dbReference>
<feature type="compositionally biased region" description="Low complexity" evidence="6">
    <location>
        <begin position="61"/>
        <end position="70"/>
    </location>
</feature>
<dbReference type="AlphaFoldDB" id="A0AAV9B9U9"/>
<evidence type="ECO:0000313" key="9">
    <source>
        <dbReference type="Proteomes" id="UP001179952"/>
    </source>
</evidence>
<evidence type="ECO:0000256" key="1">
    <source>
        <dbReference type="ARBA" id="ARBA00004123"/>
    </source>
</evidence>
<comment type="caution">
    <text evidence="8">The sequence shown here is derived from an EMBL/GenBank/DDBJ whole genome shotgun (WGS) entry which is preliminary data.</text>
</comment>
<gene>
    <name evidence="8" type="ORF">QJS04_geneDACA022291</name>
</gene>
<evidence type="ECO:0000256" key="2">
    <source>
        <dbReference type="ARBA" id="ARBA00023015"/>
    </source>
</evidence>
<keyword evidence="3" id="KW-0238">DNA-binding</keyword>
<evidence type="ECO:0000256" key="4">
    <source>
        <dbReference type="ARBA" id="ARBA00023163"/>
    </source>
</evidence>
<keyword evidence="5" id="KW-0539">Nucleus</keyword>
<feature type="compositionally biased region" description="Pro residues" evidence="6">
    <location>
        <begin position="71"/>
        <end position="81"/>
    </location>
</feature>
<dbReference type="InterPro" id="IPR002100">
    <property type="entry name" value="TF_MADSbox"/>
</dbReference>
<feature type="region of interest" description="Disordered" evidence="6">
    <location>
        <begin position="61"/>
        <end position="81"/>
    </location>
</feature>